<reference evidence="9 10" key="1">
    <citation type="submission" date="2015-12" db="EMBL/GenBank/DDBJ databases">
        <title>Draft genome sequence of the thermoanaerobe Thermotalea metallivorans, an isolate from the runoff channel of the Great Artesian Basin, Australia.</title>
        <authorList>
            <person name="Patel B.K."/>
        </authorList>
    </citation>
    <scope>NUCLEOTIDE SEQUENCE [LARGE SCALE GENOMIC DNA]</scope>
    <source>
        <strain evidence="9 10">B2-1</strain>
    </source>
</reference>
<evidence type="ECO:0000256" key="7">
    <source>
        <dbReference type="ARBA" id="ARBA00023136"/>
    </source>
</evidence>
<keyword evidence="3" id="KW-0813">Transport</keyword>
<dbReference type="PANTHER" id="PTHR30269:SF0">
    <property type="entry name" value="MEMBRANE TRANSPORTER PROTEIN YFCA-RELATED"/>
    <property type="match status" value="1"/>
</dbReference>
<dbReference type="PANTHER" id="PTHR30269">
    <property type="entry name" value="TRANSMEMBRANE PROTEIN YFCA"/>
    <property type="match status" value="1"/>
</dbReference>
<keyword evidence="10" id="KW-1185">Reference proteome</keyword>
<proteinExistence type="inferred from homology"/>
<dbReference type="PATRIC" id="fig|520762.4.peg.991"/>
<comment type="similarity">
    <text evidence="2 8">Belongs to the 4-toluene sulfonate uptake permease (TSUP) (TC 2.A.102) family.</text>
</comment>
<feature type="transmembrane region" description="Helical" evidence="8">
    <location>
        <begin position="203"/>
        <end position="223"/>
    </location>
</feature>
<comment type="caution">
    <text evidence="9">The sequence shown here is derived from an EMBL/GenBank/DDBJ whole genome shotgun (WGS) entry which is preliminary data.</text>
</comment>
<accession>A0A140L7Z5</accession>
<sequence length="251" mass="26785">MDLKIIYLCFFGFLAQFIDSIAGGGGLISIPALFAFGIPPHFALGTNKFGAMFGTVSSSIGFIQSKNIHIPLLKYMIPCTIIGAILGVNTVLMIDQKILSGIILILLVVVCLYTVFKKDLGSKDRFSGMNTKNILIGCTIAFGLGFYDGFFGPGTGSFLIFSFITFLGFDFLLSCGNGKVLNAFSGIASFIVFALHGKVIYSVGIPLALSMILGAIVGTKLAIRKGAKLIKPLFLIVSLGFIIKLSLNVIQ</sequence>
<feature type="transmembrane region" description="Helical" evidence="8">
    <location>
        <begin position="128"/>
        <end position="147"/>
    </location>
</feature>
<protein>
    <recommendedName>
        <fullName evidence="8">Probable membrane transporter protein</fullName>
    </recommendedName>
</protein>
<dbReference type="GO" id="GO:0005886">
    <property type="term" value="C:plasma membrane"/>
    <property type="evidence" value="ECO:0007669"/>
    <property type="project" value="UniProtKB-SubCell"/>
</dbReference>
<feature type="transmembrane region" description="Helical" evidence="8">
    <location>
        <begin position="42"/>
        <end position="63"/>
    </location>
</feature>
<keyword evidence="5 8" id="KW-0812">Transmembrane</keyword>
<evidence type="ECO:0000313" key="10">
    <source>
        <dbReference type="Proteomes" id="UP000070456"/>
    </source>
</evidence>
<evidence type="ECO:0000256" key="4">
    <source>
        <dbReference type="ARBA" id="ARBA00022475"/>
    </source>
</evidence>
<evidence type="ECO:0000256" key="2">
    <source>
        <dbReference type="ARBA" id="ARBA00009142"/>
    </source>
</evidence>
<comment type="subcellular location">
    <subcellularLocation>
        <location evidence="1 8">Cell membrane</location>
        <topology evidence="1 8">Multi-pass membrane protein</topology>
    </subcellularLocation>
</comment>
<dbReference type="EMBL" id="LOEE01000024">
    <property type="protein sequence ID" value="KXG76670.1"/>
    <property type="molecule type" value="Genomic_DNA"/>
</dbReference>
<name>A0A140L7Z5_9FIRM</name>
<feature type="transmembrane region" description="Helical" evidence="8">
    <location>
        <begin position="75"/>
        <end position="92"/>
    </location>
</feature>
<dbReference type="STRING" id="520762.AN619_08890"/>
<keyword evidence="6 8" id="KW-1133">Transmembrane helix</keyword>
<evidence type="ECO:0000256" key="5">
    <source>
        <dbReference type="ARBA" id="ARBA00022692"/>
    </source>
</evidence>
<evidence type="ECO:0000256" key="3">
    <source>
        <dbReference type="ARBA" id="ARBA00022448"/>
    </source>
</evidence>
<dbReference type="InterPro" id="IPR002781">
    <property type="entry name" value="TM_pro_TauE-like"/>
</dbReference>
<evidence type="ECO:0000256" key="6">
    <source>
        <dbReference type="ARBA" id="ARBA00022989"/>
    </source>
</evidence>
<dbReference type="InterPro" id="IPR052017">
    <property type="entry name" value="TSUP"/>
</dbReference>
<evidence type="ECO:0000256" key="1">
    <source>
        <dbReference type="ARBA" id="ARBA00004651"/>
    </source>
</evidence>
<keyword evidence="4 8" id="KW-1003">Cell membrane</keyword>
<dbReference type="AlphaFoldDB" id="A0A140L7Z5"/>
<feature type="transmembrane region" description="Helical" evidence="8">
    <location>
        <begin position="98"/>
        <end position="116"/>
    </location>
</feature>
<dbReference type="RefSeq" id="WP_068555270.1">
    <property type="nucleotide sequence ID" value="NZ_LOEE01000024.1"/>
</dbReference>
<gene>
    <name evidence="9" type="ORF">AN619_08890</name>
</gene>
<dbReference type="Pfam" id="PF01925">
    <property type="entry name" value="TauE"/>
    <property type="match status" value="1"/>
</dbReference>
<dbReference type="Proteomes" id="UP000070456">
    <property type="component" value="Unassembled WGS sequence"/>
</dbReference>
<feature type="transmembrane region" description="Helical" evidence="8">
    <location>
        <begin position="7"/>
        <end position="36"/>
    </location>
</feature>
<dbReference type="OrthoDB" id="554695at2"/>
<feature type="transmembrane region" description="Helical" evidence="8">
    <location>
        <begin position="230"/>
        <end position="250"/>
    </location>
</feature>
<evidence type="ECO:0000256" key="8">
    <source>
        <dbReference type="RuleBase" id="RU363041"/>
    </source>
</evidence>
<feature type="transmembrane region" description="Helical" evidence="8">
    <location>
        <begin position="153"/>
        <end position="173"/>
    </location>
</feature>
<organism evidence="9 10">
    <name type="scientific">Thermotalea metallivorans</name>
    <dbReference type="NCBI Taxonomy" id="520762"/>
    <lineage>
        <taxon>Bacteria</taxon>
        <taxon>Bacillati</taxon>
        <taxon>Bacillota</taxon>
        <taxon>Clostridia</taxon>
        <taxon>Peptostreptococcales</taxon>
        <taxon>Thermotaleaceae</taxon>
        <taxon>Thermotalea</taxon>
    </lineage>
</organism>
<keyword evidence="7 8" id="KW-0472">Membrane</keyword>
<evidence type="ECO:0000313" key="9">
    <source>
        <dbReference type="EMBL" id="KXG76670.1"/>
    </source>
</evidence>